<accession>A0A2J6TAK1</accession>
<evidence type="ECO:0000313" key="4">
    <source>
        <dbReference type="Proteomes" id="UP000235371"/>
    </source>
</evidence>
<keyword evidence="4" id="KW-1185">Reference proteome</keyword>
<keyword evidence="1" id="KW-0472">Membrane</keyword>
<organism evidence="3 4">
    <name type="scientific">Hyaloscypha bicolor E</name>
    <dbReference type="NCBI Taxonomy" id="1095630"/>
    <lineage>
        <taxon>Eukaryota</taxon>
        <taxon>Fungi</taxon>
        <taxon>Dikarya</taxon>
        <taxon>Ascomycota</taxon>
        <taxon>Pezizomycotina</taxon>
        <taxon>Leotiomycetes</taxon>
        <taxon>Helotiales</taxon>
        <taxon>Hyaloscyphaceae</taxon>
        <taxon>Hyaloscypha</taxon>
        <taxon>Hyaloscypha bicolor</taxon>
    </lineage>
</organism>
<dbReference type="InParanoid" id="A0A2J6TAK1"/>
<dbReference type="EMBL" id="KZ613803">
    <property type="protein sequence ID" value="PMD60011.1"/>
    <property type="molecule type" value="Genomic_DNA"/>
</dbReference>
<name>A0A2J6TAK1_9HELO</name>
<proteinExistence type="predicted"/>
<feature type="transmembrane region" description="Helical" evidence="1">
    <location>
        <begin position="346"/>
        <end position="364"/>
    </location>
</feature>
<dbReference type="Pfam" id="PF20237">
    <property type="entry name" value="DUF6594"/>
    <property type="match status" value="1"/>
</dbReference>
<dbReference type="OrthoDB" id="3533814at2759"/>
<gene>
    <name evidence="3" type="ORF">K444DRAFT_589725</name>
</gene>
<evidence type="ECO:0000259" key="2">
    <source>
        <dbReference type="Pfam" id="PF20237"/>
    </source>
</evidence>
<sequence length="377" mass="41944">MPARPEIAARGSSYATDFDEAERASSGFRHPKVEATLRTSRSATIYERLSRTSTAVSPGTIFSLPRLKNIVTSASSTVSNLWQYKLFQRETSLPVLRPFKWNNVDDYPEGYPQLAALITSDDNFCIYRKFDRASNRVLLHLQSEIAALDNGLNQMDRADDGSTTAYRLRSTRHEEGWDGEQRKTITKLQDKLPIYYDLLLKSSQLKALGPPLKHNHQSLFHWIEGKKPVMEQEDDWILHEDDLVGLSEIDHLESSLASSFLNRLFRPSRCGDGCGGPVVTYFSQKRISAAAKSISVFIAVAILILPVSILVWTPWNRAWISVTVLLSVLIFSTLLSLSTKIKAKDILLGSAAYCAVLATFLGNLPSNGPPRSSPSAG</sequence>
<dbReference type="AlphaFoldDB" id="A0A2J6TAK1"/>
<dbReference type="RefSeq" id="XP_024736915.1">
    <property type="nucleotide sequence ID" value="XM_024878121.1"/>
</dbReference>
<dbReference type="Proteomes" id="UP000235371">
    <property type="component" value="Unassembled WGS sequence"/>
</dbReference>
<reference evidence="3 4" key="1">
    <citation type="submission" date="2016-04" db="EMBL/GenBank/DDBJ databases">
        <title>A degradative enzymes factory behind the ericoid mycorrhizal symbiosis.</title>
        <authorList>
            <consortium name="DOE Joint Genome Institute"/>
            <person name="Martino E."/>
            <person name="Morin E."/>
            <person name="Grelet G."/>
            <person name="Kuo A."/>
            <person name="Kohler A."/>
            <person name="Daghino S."/>
            <person name="Barry K."/>
            <person name="Choi C."/>
            <person name="Cichocki N."/>
            <person name="Clum A."/>
            <person name="Copeland A."/>
            <person name="Hainaut M."/>
            <person name="Haridas S."/>
            <person name="Labutti K."/>
            <person name="Lindquist E."/>
            <person name="Lipzen A."/>
            <person name="Khouja H.-R."/>
            <person name="Murat C."/>
            <person name="Ohm R."/>
            <person name="Olson A."/>
            <person name="Spatafora J."/>
            <person name="Veneault-Fourrey C."/>
            <person name="Henrissat B."/>
            <person name="Grigoriev I."/>
            <person name="Martin F."/>
            <person name="Perotto S."/>
        </authorList>
    </citation>
    <scope>NUCLEOTIDE SEQUENCE [LARGE SCALE GENOMIC DNA]</scope>
    <source>
        <strain evidence="3 4">E</strain>
    </source>
</reference>
<dbReference type="PANTHER" id="PTHR34502">
    <property type="entry name" value="DUF6594 DOMAIN-CONTAINING PROTEIN-RELATED"/>
    <property type="match status" value="1"/>
</dbReference>
<keyword evidence="1" id="KW-1133">Transmembrane helix</keyword>
<feature type="transmembrane region" description="Helical" evidence="1">
    <location>
        <begin position="294"/>
        <end position="312"/>
    </location>
</feature>
<keyword evidence="1" id="KW-0812">Transmembrane</keyword>
<feature type="domain" description="DUF6594" evidence="2">
    <location>
        <begin position="111"/>
        <end position="358"/>
    </location>
</feature>
<dbReference type="GeneID" id="36586198"/>
<feature type="transmembrane region" description="Helical" evidence="1">
    <location>
        <begin position="318"/>
        <end position="337"/>
    </location>
</feature>
<evidence type="ECO:0000256" key="1">
    <source>
        <dbReference type="SAM" id="Phobius"/>
    </source>
</evidence>
<evidence type="ECO:0000313" key="3">
    <source>
        <dbReference type="EMBL" id="PMD60011.1"/>
    </source>
</evidence>
<protein>
    <recommendedName>
        <fullName evidence="2">DUF6594 domain-containing protein</fullName>
    </recommendedName>
</protein>
<dbReference type="InterPro" id="IPR046529">
    <property type="entry name" value="DUF6594"/>
</dbReference>
<dbReference type="PANTHER" id="PTHR34502:SF3">
    <property type="entry name" value="DUF6594 DOMAIN-CONTAINING PROTEIN"/>
    <property type="match status" value="1"/>
</dbReference>